<keyword evidence="4" id="KW-0067">ATP-binding</keyword>
<dbReference type="Gene3D" id="1.10.510.10">
    <property type="entry name" value="Transferase(Phosphotransferase) domain 1"/>
    <property type="match status" value="1"/>
</dbReference>
<keyword evidence="1 7" id="KW-0808">Transferase</keyword>
<evidence type="ECO:0000256" key="1">
    <source>
        <dbReference type="ARBA" id="ARBA00022679"/>
    </source>
</evidence>
<dbReference type="PANTHER" id="PTHR43289">
    <property type="entry name" value="MITOGEN-ACTIVATED PROTEIN KINASE KINASE KINASE 20-RELATED"/>
    <property type="match status" value="1"/>
</dbReference>
<keyword evidence="5" id="KW-0472">Membrane</keyword>
<evidence type="ECO:0000256" key="4">
    <source>
        <dbReference type="ARBA" id="ARBA00022840"/>
    </source>
</evidence>
<gene>
    <name evidence="7" type="primary">pknL</name>
    <name evidence="7" type="ORF">CA13_42350</name>
</gene>
<dbReference type="OrthoDB" id="6111975at2"/>
<evidence type="ECO:0000256" key="2">
    <source>
        <dbReference type="ARBA" id="ARBA00022741"/>
    </source>
</evidence>
<organism evidence="7 8">
    <name type="scientific">Novipirellula herctigrandis</name>
    <dbReference type="NCBI Taxonomy" id="2527986"/>
    <lineage>
        <taxon>Bacteria</taxon>
        <taxon>Pseudomonadati</taxon>
        <taxon>Planctomycetota</taxon>
        <taxon>Planctomycetia</taxon>
        <taxon>Pirellulales</taxon>
        <taxon>Pirellulaceae</taxon>
        <taxon>Novipirellula</taxon>
    </lineage>
</organism>
<keyword evidence="5" id="KW-1133">Transmembrane helix</keyword>
<dbReference type="Gene3D" id="3.30.200.20">
    <property type="entry name" value="Phosphorylase Kinase, domain 1"/>
    <property type="match status" value="1"/>
</dbReference>
<dbReference type="GO" id="GO:0005524">
    <property type="term" value="F:ATP binding"/>
    <property type="evidence" value="ECO:0007669"/>
    <property type="project" value="UniProtKB-KW"/>
</dbReference>
<dbReference type="PROSITE" id="PS50011">
    <property type="entry name" value="PROTEIN_KINASE_DOM"/>
    <property type="match status" value="1"/>
</dbReference>
<sequence length="544" mass="60928">MPRSRLGPLAIESKLGDYPSQSCVWRAVHVQLKRAVAVKVFSSPFGATPEARTQFAEEWKTLKTVAHPAIARCFGGGFETNDAYLAYELVDGETLDAQLSRRTRLPWESVLELAEPLVDALRHLHEKGLVHGAIQPDKIMIAGLSPILIDLRTNRFDTSFKTSRPPTVQEIAFRPPELIQDPGSITGRSDLYSLGATLYFALTGRAPVDGETIEQVTQNVLTQTPVSAASIVMDCPVWLDKLIAQLLEKDPQKRPFGAPAVSLALAEVRRRAMSRTGVAEHASSGFSPLSVTDEKERDEARSLLGRHLVREDEVVDATLWHDKPWVLIGTLVLIISVLGYMVWPLNEAQMRNRAEEMLSQETQSSLNQAKNNYLRPMVNRFPDGEHADWAREQIDRVEMIQAEHALSVKLKRNLPLRNEGERLLAEAQKFERFGDTATAFDQYRSMETLLGDDEKYRPYVNLARRQIAKIESQSVSKDEAALIIQAKLADADREMQQGNVVASRRIWYSVIELYGNNANVAPLVIQAQQRLSESNSNFAPNDSQ</sequence>
<reference evidence="7 8" key="1">
    <citation type="submission" date="2019-02" db="EMBL/GenBank/DDBJ databases">
        <title>Deep-cultivation of Planctomycetes and their phenomic and genomic characterization uncovers novel biology.</title>
        <authorList>
            <person name="Wiegand S."/>
            <person name="Jogler M."/>
            <person name="Boedeker C."/>
            <person name="Pinto D."/>
            <person name="Vollmers J."/>
            <person name="Rivas-Marin E."/>
            <person name="Kohn T."/>
            <person name="Peeters S.H."/>
            <person name="Heuer A."/>
            <person name="Rast P."/>
            <person name="Oberbeckmann S."/>
            <person name="Bunk B."/>
            <person name="Jeske O."/>
            <person name="Meyerdierks A."/>
            <person name="Storesund J.E."/>
            <person name="Kallscheuer N."/>
            <person name="Luecker S."/>
            <person name="Lage O.M."/>
            <person name="Pohl T."/>
            <person name="Merkel B.J."/>
            <person name="Hornburger P."/>
            <person name="Mueller R.-W."/>
            <person name="Bruemmer F."/>
            <person name="Labrenz M."/>
            <person name="Spormann A.M."/>
            <person name="Op Den Camp H."/>
            <person name="Overmann J."/>
            <person name="Amann R."/>
            <person name="Jetten M.S.M."/>
            <person name="Mascher T."/>
            <person name="Medema M.H."/>
            <person name="Devos D.P."/>
            <person name="Kaster A.-K."/>
            <person name="Ovreas L."/>
            <person name="Rohde M."/>
            <person name="Galperin M.Y."/>
            <person name="Jogler C."/>
        </authorList>
    </citation>
    <scope>NUCLEOTIDE SEQUENCE [LARGE SCALE GENOMIC DNA]</scope>
    <source>
        <strain evidence="7 8">CA13</strain>
    </source>
</reference>
<dbReference type="Proteomes" id="UP000315010">
    <property type="component" value="Unassembled WGS sequence"/>
</dbReference>
<evidence type="ECO:0000256" key="5">
    <source>
        <dbReference type="SAM" id="Phobius"/>
    </source>
</evidence>
<feature type="transmembrane region" description="Helical" evidence="5">
    <location>
        <begin position="325"/>
        <end position="343"/>
    </location>
</feature>
<dbReference type="EMBL" id="SJPJ01000001">
    <property type="protein sequence ID" value="TWT82772.1"/>
    <property type="molecule type" value="Genomic_DNA"/>
</dbReference>
<dbReference type="Pfam" id="PF00069">
    <property type="entry name" value="Pkinase"/>
    <property type="match status" value="1"/>
</dbReference>
<dbReference type="GO" id="GO:0004674">
    <property type="term" value="F:protein serine/threonine kinase activity"/>
    <property type="evidence" value="ECO:0007669"/>
    <property type="project" value="UniProtKB-EC"/>
</dbReference>
<evidence type="ECO:0000256" key="3">
    <source>
        <dbReference type="ARBA" id="ARBA00022777"/>
    </source>
</evidence>
<evidence type="ECO:0000259" key="6">
    <source>
        <dbReference type="PROSITE" id="PS50011"/>
    </source>
</evidence>
<dbReference type="InterPro" id="IPR011009">
    <property type="entry name" value="Kinase-like_dom_sf"/>
</dbReference>
<protein>
    <submittedName>
        <fullName evidence="7">Serine/threonine-protein kinase PknL</fullName>
        <ecNumber evidence="7">2.7.11.1</ecNumber>
    </submittedName>
</protein>
<evidence type="ECO:0000313" key="8">
    <source>
        <dbReference type="Proteomes" id="UP000315010"/>
    </source>
</evidence>
<dbReference type="InterPro" id="IPR000719">
    <property type="entry name" value="Prot_kinase_dom"/>
</dbReference>
<evidence type="ECO:0000313" key="7">
    <source>
        <dbReference type="EMBL" id="TWT82772.1"/>
    </source>
</evidence>
<keyword evidence="2" id="KW-0547">Nucleotide-binding</keyword>
<keyword evidence="5" id="KW-0812">Transmembrane</keyword>
<dbReference type="EC" id="2.7.11.1" evidence="7"/>
<proteinExistence type="predicted"/>
<dbReference type="RefSeq" id="WP_146399494.1">
    <property type="nucleotide sequence ID" value="NZ_SJPJ01000001.1"/>
</dbReference>
<dbReference type="SUPFAM" id="SSF56112">
    <property type="entry name" value="Protein kinase-like (PK-like)"/>
    <property type="match status" value="1"/>
</dbReference>
<keyword evidence="8" id="KW-1185">Reference proteome</keyword>
<accession>A0A5C5Z633</accession>
<dbReference type="PANTHER" id="PTHR43289:SF34">
    <property type="entry name" value="SERINE_THREONINE-PROTEIN KINASE YBDM-RELATED"/>
    <property type="match status" value="1"/>
</dbReference>
<keyword evidence="3 7" id="KW-0418">Kinase</keyword>
<dbReference type="AlphaFoldDB" id="A0A5C5Z633"/>
<comment type="caution">
    <text evidence="7">The sequence shown here is derived from an EMBL/GenBank/DDBJ whole genome shotgun (WGS) entry which is preliminary data.</text>
</comment>
<feature type="domain" description="Protein kinase" evidence="6">
    <location>
        <begin position="1"/>
        <end position="266"/>
    </location>
</feature>
<dbReference type="SMART" id="SM00220">
    <property type="entry name" value="S_TKc"/>
    <property type="match status" value="1"/>
</dbReference>
<dbReference type="CDD" id="cd14014">
    <property type="entry name" value="STKc_PknB_like"/>
    <property type="match status" value="1"/>
</dbReference>
<name>A0A5C5Z633_9BACT</name>